<dbReference type="Pfam" id="PF12833">
    <property type="entry name" value="HTH_18"/>
    <property type="match status" value="1"/>
</dbReference>
<gene>
    <name evidence="7" type="ORF">BLA24_13610</name>
    <name evidence="6" type="ORF">BLA24_30085</name>
</gene>
<dbReference type="InterPro" id="IPR018062">
    <property type="entry name" value="HTH_AraC-typ_CS"/>
</dbReference>
<dbReference type="OrthoDB" id="4549023at2"/>
<evidence type="ECO:0000256" key="4">
    <source>
        <dbReference type="SAM" id="MobiDB-lite"/>
    </source>
</evidence>
<dbReference type="InterPro" id="IPR050204">
    <property type="entry name" value="AraC_XylS_family_regulators"/>
</dbReference>
<evidence type="ECO:0000256" key="2">
    <source>
        <dbReference type="ARBA" id="ARBA00023125"/>
    </source>
</evidence>
<dbReference type="InterPro" id="IPR018060">
    <property type="entry name" value="HTH_AraC"/>
</dbReference>
<evidence type="ECO:0000313" key="7">
    <source>
        <dbReference type="EMBL" id="PHQ51535.1"/>
    </source>
</evidence>
<evidence type="ECO:0000256" key="1">
    <source>
        <dbReference type="ARBA" id="ARBA00023015"/>
    </source>
</evidence>
<evidence type="ECO:0000256" key="3">
    <source>
        <dbReference type="ARBA" id="ARBA00023163"/>
    </source>
</evidence>
<keyword evidence="3" id="KW-0804">Transcription</keyword>
<proteinExistence type="predicted"/>
<dbReference type="PROSITE" id="PS00041">
    <property type="entry name" value="HTH_ARAC_FAMILY_1"/>
    <property type="match status" value="1"/>
</dbReference>
<dbReference type="GO" id="GO:0043565">
    <property type="term" value="F:sequence-specific DNA binding"/>
    <property type="evidence" value="ECO:0007669"/>
    <property type="project" value="InterPro"/>
</dbReference>
<keyword evidence="8" id="KW-1185">Reference proteome</keyword>
<organism evidence="7 8">
    <name type="scientific">Streptomyces cinnamoneus</name>
    <name type="common">Streptoverticillium cinnamoneum</name>
    <dbReference type="NCBI Taxonomy" id="53446"/>
    <lineage>
        <taxon>Bacteria</taxon>
        <taxon>Bacillati</taxon>
        <taxon>Actinomycetota</taxon>
        <taxon>Actinomycetes</taxon>
        <taxon>Kitasatosporales</taxon>
        <taxon>Streptomycetaceae</taxon>
        <taxon>Streptomyces</taxon>
        <taxon>Streptomyces cinnamoneus group</taxon>
    </lineage>
</organism>
<name>A0A2G1XJW7_STRCJ</name>
<keyword evidence="2" id="KW-0238">DNA-binding</keyword>
<protein>
    <recommendedName>
        <fullName evidence="5">HTH araC/xylS-type domain-containing protein</fullName>
    </recommendedName>
</protein>
<dbReference type="PANTHER" id="PTHR46796">
    <property type="entry name" value="HTH-TYPE TRANSCRIPTIONAL ACTIVATOR RHAS-RELATED"/>
    <property type="match status" value="1"/>
</dbReference>
<dbReference type="PROSITE" id="PS01124">
    <property type="entry name" value="HTH_ARAC_FAMILY_2"/>
    <property type="match status" value="1"/>
</dbReference>
<evidence type="ECO:0000259" key="5">
    <source>
        <dbReference type="PROSITE" id="PS01124"/>
    </source>
</evidence>
<dbReference type="EMBL" id="NHZO01000166">
    <property type="protein sequence ID" value="PHQ48400.1"/>
    <property type="molecule type" value="Genomic_DNA"/>
</dbReference>
<evidence type="ECO:0000313" key="8">
    <source>
        <dbReference type="Proteomes" id="UP000222531"/>
    </source>
</evidence>
<evidence type="ECO:0000313" key="6">
    <source>
        <dbReference type="EMBL" id="PHQ48400.1"/>
    </source>
</evidence>
<feature type="compositionally biased region" description="Gly residues" evidence="4">
    <location>
        <begin position="267"/>
        <end position="277"/>
    </location>
</feature>
<feature type="domain" description="HTH araC/xylS-type" evidence="5">
    <location>
        <begin position="157"/>
        <end position="254"/>
    </location>
</feature>
<accession>A0A2G1XJW7</accession>
<feature type="region of interest" description="Disordered" evidence="4">
    <location>
        <begin position="251"/>
        <end position="277"/>
    </location>
</feature>
<sequence>MTLRKSQVRDRPDRHGESALAGVVLAGGNTGLNARGGTVPHFAVHEGYAVYEGPATDSSFHMHAAFQVAIAVRGEVLMVDASGTRHQAVALIVPPMVRHRMLAVPHLLTFFVEPQCAFADRLRERCGPGVTADPELRDLREEDVRSATGRPAEGLDGRLLAAMNALADQRVPMPVLSAQVGLSPQRLRALARQQLGMPLPRWRIWQRLARATEALREGRSLADAATTAGFADQAHFNRQMREMLGLAPSFLLPGPRRPAEGPSGAARGMGGDGSADR</sequence>
<keyword evidence="1" id="KW-0805">Transcription regulation</keyword>
<dbReference type="SUPFAM" id="SSF46689">
    <property type="entry name" value="Homeodomain-like"/>
    <property type="match status" value="1"/>
</dbReference>
<dbReference type="SMART" id="SM00342">
    <property type="entry name" value="HTH_ARAC"/>
    <property type="match status" value="1"/>
</dbReference>
<dbReference type="GO" id="GO:0003700">
    <property type="term" value="F:DNA-binding transcription factor activity"/>
    <property type="evidence" value="ECO:0007669"/>
    <property type="project" value="InterPro"/>
</dbReference>
<dbReference type="Gene3D" id="1.10.10.60">
    <property type="entry name" value="Homeodomain-like"/>
    <property type="match status" value="1"/>
</dbReference>
<dbReference type="Proteomes" id="UP000222531">
    <property type="component" value="Unassembled WGS sequence"/>
</dbReference>
<comment type="caution">
    <text evidence="7">The sequence shown here is derived from an EMBL/GenBank/DDBJ whole genome shotgun (WGS) entry which is preliminary data.</text>
</comment>
<dbReference type="InterPro" id="IPR009057">
    <property type="entry name" value="Homeodomain-like_sf"/>
</dbReference>
<reference evidence="7 8" key="1">
    <citation type="journal article" date="2017" name="Biochemistry">
        <title>Identification of the Biosynthetic Pathway for the Antibiotic Bicyclomycin.</title>
        <authorList>
            <person name="Patteson J."/>
            <person name="Cai W."/>
            <person name="Johnson R.A."/>
            <person name="Santa Maria K."/>
            <person name="Li B."/>
        </authorList>
    </citation>
    <scope>NUCLEOTIDE SEQUENCE [LARGE SCALE GENOMIC DNA]</scope>
    <source>
        <strain evidence="7 8">ATCC 21532</strain>
    </source>
</reference>
<dbReference type="EMBL" id="NHZO01000145">
    <property type="protein sequence ID" value="PHQ51535.1"/>
    <property type="molecule type" value="Genomic_DNA"/>
</dbReference>
<dbReference type="AlphaFoldDB" id="A0A2G1XJW7"/>